<evidence type="ECO:0000256" key="1">
    <source>
        <dbReference type="SAM" id="MobiDB-lite"/>
    </source>
</evidence>
<evidence type="ECO:0000313" key="2">
    <source>
        <dbReference type="EMBL" id="RSM04690.1"/>
    </source>
</evidence>
<keyword evidence="3" id="KW-1185">Reference proteome</keyword>
<feature type="region of interest" description="Disordered" evidence="1">
    <location>
        <begin position="1"/>
        <end position="63"/>
    </location>
</feature>
<sequence>MHSKGVTAQGLKDNEQGYGGTRPRDEGNQKSGAGEDEEGRPITGRTGNPAAAENSSPGHALMHVSRRETFPFLPLPSWSPPIGSFPAFTTFDRLGRGRWHRLSITLRWKDD</sequence>
<comment type="caution">
    <text evidence="2">The sequence shown here is derived from an EMBL/GenBank/DDBJ whole genome shotgun (WGS) entry which is preliminary data.</text>
</comment>
<protein>
    <submittedName>
        <fullName evidence="2">Uncharacterized protein</fullName>
    </submittedName>
</protein>
<dbReference type="Proteomes" id="UP000287144">
    <property type="component" value="Unassembled WGS sequence"/>
</dbReference>
<reference evidence="2 3" key="1">
    <citation type="submission" date="2017-06" db="EMBL/GenBank/DDBJ databases">
        <title>Comparative genomic analysis of Ambrosia Fusariam Clade fungi.</title>
        <authorList>
            <person name="Stajich J.E."/>
            <person name="Carrillo J."/>
            <person name="Kijimoto T."/>
            <person name="Eskalen A."/>
            <person name="O'Donnell K."/>
            <person name="Kasson M."/>
        </authorList>
    </citation>
    <scope>NUCLEOTIDE SEQUENCE [LARGE SCALE GENOMIC DNA]</scope>
    <source>
        <strain evidence="2 3">NRRL62579</strain>
    </source>
</reference>
<organism evidence="2 3">
    <name type="scientific">Fusarium oligoseptatum</name>
    <dbReference type="NCBI Taxonomy" id="2604345"/>
    <lineage>
        <taxon>Eukaryota</taxon>
        <taxon>Fungi</taxon>
        <taxon>Dikarya</taxon>
        <taxon>Ascomycota</taxon>
        <taxon>Pezizomycotina</taxon>
        <taxon>Sordariomycetes</taxon>
        <taxon>Hypocreomycetidae</taxon>
        <taxon>Hypocreales</taxon>
        <taxon>Nectriaceae</taxon>
        <taxon>Fusarium</taxon>
        <taxon>Fusarium solani species complex</taxon>
    </lineage>
</organism>
<proteinExistence type="predicted"/>
<dbReference type="AlphaFoldDB" id="A0A428TRF7"/>
<accession>A0A428TRF7</accession>
<dbReference type="EMBL" id="NKCK01000057">
    <property type="protein sequence ID" value="RSM04690.1"/>
    <property type="molecule type" value="Genomic_DNA"/>
</dbReference>
<name>A0A428TRF7_9HYPO</name>
<evidence type="ECO:0000313" key="3">
    <source>
        <dbReference type="Proteomes" id="UP000287144"/>
    </source>
</evidence>
<gene>
    <name evidence="2" type="ORF">CEP52_006666</name>
</gene>